<dbReference type="EMBL" id="CAJNNW010034656">
    <property type="protein sequence ID" value="CAE8723443.1"/>
    <property type="molecule type" value="Genomic_DNA"/>
</dbReference>
<feature type="transmembrane region" description="Helical" evidence="8">
    <location>
        <begin position="998"/>
        <end position="1017"/>
    </location>
</feature>
<comment type="caution">
    <text evidence="9">The sequence shown here is derived from an EMBL/GenBank/DDBJ whole genome shotgun (WGS) entry which is preliminary data.</text>
</comment>
<evidence type="ECO:0000256" key="6">
    <source>
        <dbReference type="ARBA" id="ARBA00023136"/>
    </source>
</evidence>
<dbReference type="PANTHER" id="PTHR11009">
    <property type="entry name" value="DER1-LIKE PROTEIN, DERLIN"/>
    <property type="match status" value="1"/>
</dbReference>
<proteinExistence type="inferred from homology"/>
<dbReference type="AlphaFoldDB" id="A0A813LC61"/>
<evidence type="ECO:0008006" key="11">
    <source>
        <dbReference type="Google" id="ProtNLM"/>
    </source>
</evidence>
<feature type="non-terminal residue" evidence="9">
    <location>
        <position position="1"/>
    </location>
</feature>
<evidence type="ECO:0000256" key="8">
    <source>
        <dbReference type="SAM" id="Phobius"/>
    </source>
</evidence>
<name>A0A813LC61_POLGL</name>
<organism evidence="9 10">
    <name type="scientific">Polarella glacialis</name>
    <name type="common">Dinoflagellate</name>
    <dbReference type="NCBI Taxonomy" id="89957"/>
    <lineage>
        <taxon>Eukaryota</taxon>
        <taxon>Sar</taxon>
        <taxon>Alveolata</taxon>
        <taxon>Dinophyceae</taxon>
        <taxon>Suessiales</taxon>
        <taxon>Suessiaceae</taxon>
        <taxon>Polarella</taxon>
    </lineage>
</organism>
<feature type="compositionally biased region" description="Acidic residues" evidence="7">
    <location>
        <begin position="615"/>
        <end position="629"/>
    </location>
</feature>
<dbReference type="SUPFAM" id="SSF48452">
    <property type="entry name" value="TPR-like"/>
    <property type="match status" value="1"/>
</dbReference>
<dbReference type="SUPFAM" id="SSF144091">
    <property type="entry name" value="Rhomboid-like"/>
    <property type="match status" value="1"/>
</dbReference>
<evidence type="ECO:0000256" key="7">
    <source>
        <dbReference type="SAM" id="MobiDB-lite"/>
    </source>
</evidence>
<evidence type="ECO:0000256" key="1">
    <source>
        <dbReference type="ARBA" id="ARBA00004477"/>
    </source>
</evidence>
<comment type="similarity">
    <text evidence="2">Belongs to the derlin family.</text>
</comment>
<accession>A0A813LC61</accession>
<evidence type="ECO:0000256" key="4">
    <source>
        <dbReference type="ARBA" id="ARBA00022824"/>
    </source>
</evidence>
<comment type="subcellular location">
    <subcellularLocation>
        <location evidence="1">Endoplasmic reticulum membrane</location>
        <topology evidence="1">Multi-pass membrane protein</topology>
    </subcellularLocation>
</comment>
<feature type="transmembrane region" description="Helical" evidence="8">
    <location>
        <begin position="1145"/>
        <end position="1164"/>
    </location>
</feature>
<feature type="compositionally biased region" description="Acidic residues" evidence="7">
    <location>
        <begin position="637"/>
        <end position="647"/>
    </location>
</feature>
<evidence type="ECO:0000256" key="5">
    <source>
        <dbReference type="ARBA" id="ARBA00022989"/>
    </source>
</evidence>
<evidence type="ECO:0000256" key="2">
    <source>
        <dbReference type="ARBA" id="ARBA00008917"/>
    </source>
</evidence>
<evidence type="ECO:0000256" key="3">
    <source>
        <dbReference type="ARBA" id="ARBA00022692"/>
    </source>
</evidence>
<feature type="transmembrane region" description="Helical" evidence="8">
    <location>
        <begin position="1069"/>
        <end position="1093"/>
    </location>
</feature>
<keyword evidence="6 8" id="KW-0472">Membrane</keyword>
<dbReference type="Pfam" id="PF04511">
    <property type="entry name" value="DER1"/>
    <property type="match status" value="1"/>
</dbReference>
<feature type="transmembrane region" description="Helical" evidence="8">
    <location>
        <begin position="1114"/>
        <end position="1133"/>
    </location>
</feature>
<dbReference type="InterPro" id="IPR007599">
    <property type="entry name" value="DER1"/>
</dbReference>
<gene>
    <name evidence="9" type="ORF">PGLA2088_LOCUS43142</name>
</gene>
<feature type="region of interest" description="Disordered" evidence="7">
    <location>
        <begin position="615"/>
        <end position="683"/>
    </location>
</feature>
<protein>
    <recommendedName>
        <fullName evidence="11">Derlin</fullName>
    </recommendedName>
</protein>
<dbReference type="Gene3D" id="1.25.40.10">
    <property type="entry name" value="Tetratricopeptide repeat domain"/>
    <property type="match status" value="1"/>
</dbReference>
<feature type="region of interest" description="Disordered" evidence="7">
    <location>
        <begin position="489"/>
        <end position="581"/>
    </location>
</feature>
<reference evidence="9" key="1">
    <citation type="submission" date="2021-02" db="EMBL/GenBank/DDBJ databases">
        <authorList>
            <person name="Dougan E. K."/>
            <person name="Rhodes N."/>
            <person name="Thang M."/>
            <person name="Chan C."/>
        </authorList>
    </citation>
    <scope>NUCLEOTIDE SEQUENCE</scope>
</reference>
<dbReference type="Proteomes" id="UP000626109">
    <property type="component" value="Unassembled WGS sequence"/>
</dbReference>
<keyword evidence="3 8" id="KW-0812">Transmembrane</keyword>
<keyword evidence="5 8" id="KW-1133">Transmembrane helix</keyword>
<dbReference type="InterPro" id="IPR011990">
    <property type="entry name" value="TPR-like_helical_dom_sf"/>
</dbReference>
<keyword evidence="4" id="KW-0256">Endoplasmic reticulum</keyword>
<sequence>ELAPSFACLEDGEALERLWLHRKPWKRLAFSASDAERQHSRNIFENLVAKHDSCHEALFGLGRISLLESKFEEGLGYLEAAQQLSRTDAVYLAWMGWALLLLSLSRNYLRQSSMLNRSRTACQDSLRLSPNLPLALRCLTHAHGTSPAAIQHATRLAMVDPICGTAVLARLLIEPGSGHRPFRASAAEEALRGIVAELPLVGSEEARRAAAVVLQRCFGFSADDAAAEMHRCSEGAANRSMSRPASQGAAASKALSAAVARLGGEPQLVSAKLYALEVLWRHLVHRVKQSGRAAEVSLLAAASMRSCPAAWQRAVCLALKALAFDGQWDECWRLAAAELSWRLSPEILYQCGRLAHFDGRPDAIEAYLPHLQGMQPLVPALARPAVHFWAAMLLHKRGHPLVAGRTLQALIPGLSSGAHASSSKLALAKPVAASASRLEADVQRIYDLSNSVWLAAEGKPERHRRESRQADKETLGDAEADAGEARGALGFDQPVCQRPLGSVEGQNPLHRRPPGSVEGQNPLHRRPPGYVEGQNPLHRRPPGYVDVQNPLLRRPPGYVESENSLRQDPPGYPEDLTENHQQSDLLLPEEEESLEKKDAKEECNAAPGDHAVCSEAEEGEEVHEIEDEALQQGEKPPDEDEEEEEVVKEEVKHQLGTGAEMRSRGSHSLAGVPPPLWRPSPGQQVLPAARSRRRGSLDAELRSAASASAWKLFGSWRASHAAASVEASDAFLGTLCRGRLLLLRGELAEAERLWAASTLQYPQRAEPLLELWSLHDAQSAHRKAVLVGRRILGLCDDLLAADTSAGWAEASLAVSLLLRGKVWAGTADQELSLRPTAHLMLSKSMRKCGLWEDAWLALRRASEEVEAEAQAAYSAFLFQGLKLCVCASEELLQSEHKATHRLDQELGTLGQVAKWLQRGHVLLSCLDARAEQQQRHPESRLRAVVEDWRRQAGWHARLLRCRALAINWQSASEAQDDTKALAAVDIHAPGVWKLNPQLALTLCSLDVISPFSLYLNWQLIIYEFQLWRLVTCFLFFGTFGLPFFWNTYVLVFYCSSLEDVAFHSKSADFLWMLICGAGMLLVLTYFFGNTYFVSGAMIDLMTYVWGRRNSTARMQVLFFTVRAPYLPWVLAWISLLMGGSVQDHLMGIAVGHIYYFFEDVYPLLPTSKGFRIFRTPKLLRMVCRQRD</sequence>
<evidence type="ECO:0000313" key="10">
    <source>
        <dbReference type="Proteomes" id="UP000626109"/>
    </source>
</evidence>
<feature type="transmembrane region" description="Helical" evidence="8">
    <location>
        <begin position="1029"/>
        <end position="1049"/>
    </location>
</feature>
<evidence type="ECO:0000313" key="9">
    <source>
        <dbReference type="EMBL" id="CAE8723443.1"/>
    </source>
</evidence>
<dbReference type="InterPro" id="IPR035952">
    <property type="entry name" value="Rhomboid-like_sf"/>
</dbReference>
<dbReference type="GO" id="GO:0005789">
    <property type="term" value="C:endoplasmic reticulum membrane"/>
    <property type="evidence" value="ECO:0007669"/>
    <property type="project" value="UniProtKB-SubCell"/>
</dbReference>
<dbReference type="GO" id="GO:0006950">
    <property type="term" value="P:response to stress"/>
    <property type="evidence" value="ECO:0007669"/>
    <property type="project" value="UniProtKB-ARBA"/>
</dbReference>